<proteinExistence type="inferred from homology"/>
<dbReference type="InterPro" id="IPR008921">
    <property type="entry name" value="DNA_pol3_clamp-load_cplx_C"/>
</dbReference>
<dbReference type="AlphaFoldDB" id="A0A2N2F3X0"/>
<evidence type="ECO:0000259" key="6">
    <source>
        <dbReference type="SMART" id="SM00382"/>
    </source>
</evidence>
<dbReference type="Gene3D" id="1.10.3710.10">
    <property type="entry name" value="DNA polymerase III clamp loader subunits, C-terminal domain"/>
    <property type="match status" value="1"/>
</dbReference>
<dbReference type="SMART" id="SM00382">
    <property type="entry name" value="AAA"/>
    <property type="match status" value="1"/>
</dbReference>
<protein>
    <submittedName>
        <fullName evidence="7">AAA family ATPase</fullName>
    </submittedName>
</protein>
<dbReference type="SUPFAM" id="SSF48019">
    <property type="entry name" value="post-AAA+ oligomerization domain-like"/>
    <property type="match status" value="1"/>
</dbReference>
<gene>
    <name evidence="7" type="ORF">CVU76_02730</name>
</gene>
<dbReference type="EMBL" id="PHAO01000001">
    <property type="protein sequence ID" value="PKN02915.1"/>
    <property type="molecule type" value="Genomic_DNA"/>
</dbReference>
<dbReference type="GO" id="GO:0000731">
    <property type="term" value="P:DNA synthesis involved in DNA repair"/>
    <property type="evidence" value="ECO:0007669"/>
    <property type="project" value="TreeGrafter"/>
</dbReference>
<accession>A0A2N2F3X0</accession>
<dbReference type="FunFam" id="3.40.50.300:FF:000137">
    <property type="entry name" value="Replication-associated recombination protein A"/>
    <property type="match status" value="1"/>
</dbReference>
<dbReference type="Gene3D" id="3.40.50.300">
    <property type="entry name" value="P-loop containing nucleotide triphosphate hydrolases"/>
    <property type="match status" value="1"/>
</dbReference>
<dbReference type="InterPro" id="IPR051314">
    <property type="entry name" value="AAA_ATPase_RarA/MGS1/WRNIP1"/>
</dbReference>
<dbReference type="InterPro" id="IPR003593">
    <property type="entry name" value="AAA+_ATPase"/>
</dbReference>
<evidence type="ECO:0000256" key="1">
    <source>
        <dbReference type="ARBA" id="ARBA00002393"/>
    </source>
</evidence>
<dbReference type="PANTHER" id="PTHR13779:SF7">
    <property type="entry name" value="ATPASE WRNIP1"/>
    <property type="match status" value="1"/>
</dbReference>
<sequence>MVYMGVYEPLASKYRPSTLDQFVGQSHLVGKNGPIREFLEAGQIPSMIFWGPPGTGKTTLAYIISQNLYYDFYKMQAVASGKDALRKVIKIAIANQQYNKKTILFLDEIHRWNKAQQDALLPYVEKGIIILIGATTENPSFSINSALLSRTKVFVFNQQTEGDIESLISDISKKEYPKISIPKKSLKILGKLSNGDIRSAINILEMAVTLALASDKDGEDLKISEDVLQKVIQRPLYYDKNGEEHYNIISAIHKSMRSSNADAAAYWVGRMLSSGEDPLYVARRLLRFASEDVGNSDPQAVILANSVYEACQKLGMPECEVFLIQLAIYLSNAPKDNSAYMTELKVKEDIEKYGNLPVPMNIRNAETKLMKELGYGKGYEYDHDLESKKSNQQCMPDRLKNRKYLKD</sequence>
<dbReference type="SUPFAM" id="SSF52540">
    <property type="entry name" value="P-loop containing nucleoside triphosphate hydrolases"/>
    <property type="match status" value="1"/>
</dbReference>
<comment type="function">
    <text evidence="1">DNA-dependent ATPase that plays important roles in cellular responses to stalled DNA replication processes.</text>
</comment>
<comment type="similarity">
    <text evidence="2">Belongs to the AAA ATPase family. RarA/MGS1/WRNIP1 subfamily.</text>
</comment>
<dbReference type="Gene3D" id="1.20.272.10">
    <property type="match status" value="1"/>
</dbReference>
<dbReference type="GO" id="GO:0016887">
    <property type="term" value="F:ATP hydrolysis activity"/>
    <property type="evidence" value="ECO:0007669"/>
    <property type="project" value="InterPro"/>
</dbReference>
<keyword evidence="4" id="KW-0547">Nucleotide-binding</keyword>
<dbReference type="GO" id="GO:0017116">
    <property type="term" value="F:single-stranded DNA helicase activity"/>
    <property type="evidence" value="ECO:0007669"/>
    <property type="project" value="TreeGrafter"/>
</dbReference>
<dbReference type="InterPro" id="IPR032423">
    <property type="entry name" value="AAA_assoc_2"/>
</dbReference>
<dbReference type="InterPro" id="IPR003959">
    <property type="entry name" value="ATPase_AAA_core"/>
</dbReference>
<dbReference type="Pfam" id="PF00004">
    <property type="entry name" value="AAA"/>
    <property type="match status" value="1"/>
</dbReference>
<evidence type="ECO:0000256" key="5">
    <source>
        <dbReference type="ARBA" id="ARBA00022840"/>
    </source>
</evidence>
<dbReference type="InterPro" id="IPR021886">
    <property type="entry name" value="MgsA_C"/>
</dbReference>
<dbReference type="PANTHER" id="PTHR13779">
    <property type="entry name" value="WERNER HELICASE-INTERACTING PROTEIN 1 FAMILY MEMBER"/>
    <property type="match status" value="1"/>
</dbReference>
<dbReference type="FunFam" id="1.20.272.10:FF:000001">
    <property type="entry name" value="Putative AAA family ATPase"/>
    <property type="match status" value="1"/>
</dbReference>
<evidence type="ECO:0000313" key="7">
    <source>
        <dbReference type="EMBL" id="PKN02915.1"/>
    </source>
</evidence>
<feature type="domain" description="AAA+ ATPase" evidence="6">
    <location>
        <begin position="43"/>
        <end position="160"/>
    </location>
</feature>
<dbReference type="GO" id="GO:0008047">
    <property type="term" value="F:enzyme activator activity"/>
    <property type="evidence" value="ECO:0007669"/>
    <property type="project" value="TreeGrafter"/>
</dbReference>
<dbReference type="CDD" id="cd00009">
    <property type="entry name" value="AAA"/>
    <property type="match status" value="1"/>
</dbReference>
<evidence type="ECO:0000256" key="4">
    <source>
        <dbReference type="ARBA" id="ARBA00022741"/>
    </source>
</evidence>
<keyword evidence="3" id="KW-0235">DNA replication</keyword>
<name>A0A2N2F3X0_9BACT</name>
<comment type="caution">
    <text evidence="7">The sequence shown here is derived from an EMBL/GenBank/DDBJ whole genome shotgun (WGS) entry which is preliminary data.</text>
</comment>
<evidence type="ECO:0000256" key="2">
    <source>
        <dbReference type="ARBA" id="ARBA00008959"/>
    </source>
</evidence>
<evidence type="ECO:0000313" key="8">
    <source>
        <dbReference type="Proteomes" id="UP000233417"/>
    </source>
</evidence>
<dbReference type="GO" id="GO:0006261">
    <property type="term" value="P:DNA-templated DNA replication"/>
    <property type="evidence" value="ECO:0007669"/>
    <property type="project" value="TreeGrafter"/>
</dbReference>
<dbReference type="InterPro" id="IPR027417">
    <property type="entry name" value="P-loop_NTPase"/>
</dbReference>
<reference evidence="7 8" key="1">
    <citation type="journal article" date="2017" name="ISME J.">
        <title>Potential for microbial H2 and metal transformations associated with novel bacteria and archaea in deep terrestrial subsurface sediments.</title>
        <authorList>
            <person name="Hernsdorf A.W."/>
            <person name="Amano Y."/>
            <person name="Miyakawa K."/>
            <person name="Ise K."/>
            <person name="Suzuki Y."/>
            <person name="Anantharaman K."/>
            <person name="Probst A."/>
            <person name="Burstein D."/>
            <person name="Thomas B.C."/>
            <person name="Banfield J.F."/>
        </authorList>
    </citation>
    <scope>NUCLEOTIDE SEQUENCE [LARGE SCALE GENOMIC DNA]</scope>
    <source>
        <strain evidence="7">HGW-Dojkabacteria-1</strain>
    </source>
</reference>
<dbReference type="Gene3D" id="1.10.8.60">
    <property type="match status" value="1"/>
</dbReference>
<dbReference type="Pfam" id="PF12002">
    <property type="entry name" value="MgsA_C"/>
    <property type="match status" value="1"/>
</dbReference>
<dbReference type="GO" id="GO:0003677">
    <property type="term" value="F:DNA binding"/>
    <property type="evidence" value="ECO:0007669"/>
    <property type="project" value="InterPro"/>
</dbReference>
<dbReference type="CDD" id="cd18139">
    <property type="entry name" value="HLD_clamp_RarA"/>
    <property type="match status" value="1"/>
</dbReference>
<dbReference type="GO" id="GO:0005524">
    <property type="term" value="F:ATP binding"/>
    <property type="evidence" value="ECO:0007669"/>
    <property type="project" value="UniProtKB-KW"/>
</dbReference>
<dbReference type="Pfam" id="PF16193">
    <property type="entry name" value="AAA_assoc_2"/>
    <property type="match status" value="1"/>
</dbReference>
<evidence type="ECO:0000256" key="3">
    <source>
        <dbReference type="ARBA" id="ARBA00022705"/>
    </source>
</evidence>
<dbReference type="Proteomes" id="UP000233417">
    <property type="component" value="Unassembled WGS sequence"/>
</dbReference>
<organism evidence="7 8">
    <name type="scientific">Candidatus Dojkabacteria bacterium HGW-Dojkabacteria-1</name>
    <dbReference type="NCBI Taxonomy" id="2013761"/>
    <lineage>
        <taxon>Bacteria</taxon>
        <taxon>Candidatus Dojkabacteria</taxon>
    </lineage>
</organism>
<keyword evidence="5" id="KW-0067">ATP-binding</keyword>